<dbReference type="AlphaFoldDB" id="K6YWP7"/>
<gene>
    <name evidence="1" type="ORF">C427_2487</name>
</gene>
<accession>K6YWP7</accession>
<dbReference type="HOGENOM" id="CLU_3219745_0_0_6"/>
<dbReference type="KEGG" id="gps:C427_2487"/>
<dbReference type="PATRIC" id="fig|1129794.4.peg.2466"/>
<reference evidence="1 2" key="1">
    <citation type="journal article" date="2013" name="Genome Announc.">
        <title>Complete Genome Sequence of Glaciecola psychrophila Strain 170T.</title>
        <authorList>
            <person name="Yin J."/>
            <person name="Chen J."/>
            <person name="Liu G."/>
            <person name="Yu Y."/>
            <person name="Song L."/>
            <person name="Wang X."/>
            <person name="Qu X."/>
        </authorList>
    </citation>
    <scope>NUCLEOTIDE SEQUENCE [LARGE SCALE GENOMIC DNA]</scope>
    <source>
        <strain evidence="1 2">170</strain>
    </source>
</reference>
<name>K6YWP7_9ALTE</name>
<dbReference type="EMBL" id="CP003837">
    <property type="protein sequence ID" value="AGH44596.1"/>
    <property type="molecule type" value="Genomic_DNA"/>
</dbReference>
<evidence type="ECO:0000313" key="1">
    <source>
        <dbReference type="EMBL" id="AGH44596.1"/>
    </source>
</evidence>
<sequence length="44" mass="5084">MYLSRPKSLDKYMTLLDHKISNVDLPSQMVNFMKCCKKLTGMSS</sequence>
<proteinExistence type="predicted"/>
<keyword evidence="2" id="KW-1185">Reference proteome</keyword>
<evidence type="ECO:0000313" key="2">
    <source>
        <dbReference type="Proteomes" id="UP000011864"/>
    </source>
</evidence>
<protein>
    <submittedName>
        <fullName evidence="1">Uncharacterized protein</fullName>
    </submittedName>
</protein>
<organism evidence="1 2">
    <name type="scientific">Paraglaciecola psychrophila 170</name>
    <dbReference type="NCBI Taxonomy" id="1129794"/>
    <lineage>
        <taxon>Bacteria</taxon>
        <taxon>Pseudomonadati</taxon>
        <taxon>Pseudomonadota</taxon>
        <taxon>Gammaproteobacteria</taxon>
        <taxon>Alteromonadales</taxon>
        <taxon>Alteromonadaceae</taxon>
        <taxon>Paraglaciecola</taxon>
    </lineage>
</organism>
<dbReference type="STRING" id="1129794.C427_2487"/>
<dbReference type="Proteomes" id="UP000011864">
    <property type="component" value="Chromosome"/>
</dbReference>